<dbReference type="Pfam" id="PF00041">
    <property type="entry name" value="fn3"/>
    <property type="match status" value="2"/>
</dbReference>
<dbReference type="PANTHER" id="PTHR46708:SF2">
    <property type="entry name" value="FIBRONECTIN TYPE-III DOMAIN-CONTAINING PROTEIN"/>
    <property type="match status" value="1"/>
</dbReference>
<evidence type="ECO:0000256" key="1">
    <source>
        <dbReference type="ARBA" id="ARBA00022737"/>
    </source>
</evidence>
<keyword evidence="1" id="KW-0677">Repeat</keyword>
<name>A0A9F7QZ48_ICTPU</name>
<evidence type="ECO:0000313" key="5">
    <source>
        <dbReference type="RefSeq" id="XP_053530520.1"/>
    </source>
</evidence>
<dbReference type="OrthoDB" id="10014052at2759"/>
<evidence type="ECO:0000256" key="2">
    <source>
        <dbReference type="SAM" id="MobiDB-lite"/>
    </source>
</evidence>
<dbReference type="SMART" id="SM00060">
    <property type="entry name" value="FN3"/>
    <property type="match status" value="2"/>
</dbReference>
<dbReference type="AlphaFoldDB" id="A0A9F7QZ48"/>
<feature type="domain" description="Fibronectin type-III" evidence="3">
    <location>
        <begin position="125"/>
        <end position="220"/>
    </location>
</feature>
<dbReference type="Proteomes" id="UP000221080">
    <property type="component" value="Chromosome 22"/>
</dbReference>
<dbReference type="CDD" id="cd00063">
    <property type="entry name" value="FN3"/>
    <property type="match status" value="2"/>
</dbReference>
<dbReference type="Gene3D" id="2.60.40.10">
    <property type="entry name" value="Immunoglobulins"/>
    <property type="match status" value="2"/>
</dbReference>
<organism evidence="4 5">
    <name type="scientific">Ictalurus punctatus</name>
    <name type="common">Channel catfish</name>
    <name type="synonym">Silurus punctatus</name>
    <dbReference type="NCBI Taxonomy" id="7998"/>
    <lineage>
        <taxon>Eukaryota</taxon>
        <taxon>Metazoa</taxon>
        <taxon>Chordata</taxon>
        <taxon>Craniata</taxon>
        <taxon>Vertebrata</taxon>
        <taxon>Euteleostomi</taxon>
        <taxon>Actinopterygii</taxon>
        <taxon>Neopterygii</taxon>
        <taxon>Teleostei</taxon>
        <taxon>Ostariophysi</taxon>
        <taxon>Siluriformes</taxon>
        <taxon>Ictaluridae</taxon>
        <taxon>Ictalurus</taxon>
    </lineage>
</organism>
<gene>
    <name evidence="5" type="primary">LOC128628948</name>
</gene>
<keyword evidence="4" id="KW-1185">Reference proteome</keyword>
<dbReference type="SUPFAM" id="SSF49265">
    <property type="entry name" value="Fibronectin type III"/>
    <property type="match status" value="1"/>
</dbReference>
<dbReference type="InterPro" id="IPR050991">
    <property type="entry name" value="ECM_Regulatory_Proteins"/>
</dbReference>
<reference evidence="5" key="2">
    <citation type="submission" date="2025-08" db="UniProtKB">
        <authorList>
            <consortium name="RefSeq"/>
        </authorList>
    </citation>
    <scope>IDENTIFICATION</scope>
    <source>
        <tissue evidence="5">Blood</tissue>
    </source>
</reference>
<feature type="compositionally biased region" description="Basic residues" evidence="2">
    <location>
        <begin position="217"/>
        <end position="226"/>
    </location>
</feature>
<dbReference type="InterPro" id="IPR003961">
    <property type="entry name" value="FN3_dom"/>
</dbReference>
<dbReference type="PANTHER" id="PTHR46708">
    <property type="entry name" value="TENASCIN"/>
    <property type="match status" value="1"/>
</dbReference>
<dbReference type="GeneID" id="128628948"/>
<sequence>MINRRTDRLSAPRGLELETVNCTAFKIQWKIPQRHNTITGYRVFYAETREGRSISPTMTLDVPLSAHTLTGQFSGQSLDMVIGGLDVGTQYSVSVAAYDGTAQGRPSMPRVVSTASRDVCMPPSPPTQPVVVALSDTELALSWQQGESQGSSPVLHFLIAYIRPEMDSEWTIIREPVESNSMVLKGLIPQTNYQFIIRSVNQHGVSYPSPVNPPTRTHGKPRPPHH</sequence>
<accession>A0A9F7QZ48</accession>
<dbReference type="KEGG" id="ipu:128628948"/>
<feature type="region of interest" description="Disordered" evidence="2">
    <location>
        <begin position="206"/>
        <end position="226"/>
    </location>
</feature>
<dbReference type="InterPro" id="IPR036116">
    <property type="entry name" value="FN3_sf"/>
</dbReference>
<evidence type="ECO:0000313" key="4">
    <source>
        <dbReference type="Proteomes" id="UP000221080"/>
    </source>
</evidence>
<feature type="domain" description="Fibronectin type-III" evidence="3">
    <location>
        <begin position="11"/>
        <end position="117"/>
    </location>
</feature>
<evidence type="ECO:0000259" key="3">
    <source>
        <dbReference type="PROSITE" id="PS50853"/>
    </source>
</evidence>
<protein>
    <submittedName>
        <fullName evidence="5">Pikachurin</fullName>
    </submittedName>
</protein>
<dbReference type="PROSITE" id="PS50853">
    <property type="entry name" value="FN3"/>
    <property type="match status" value="2"/>
</dbReference>
<dbReference type="RefSeq" id="XP_053530520.1">
    <property type="nucleotide sequence ID" value="XM_053674545.1"/>
</dbReference>
<proteinExistence type="predicted"/>
<reference evidence="4" key="1">
    <citation type="journal article" date="2016" name="Nat. Commun.">
        <title>The channel catfish genome sequence provides insights into the evolution of scale formation in teleosts.</title>
        <authorList>
            <person name="Liu Z."/>
            <person name="Liu S."/>
            <person name="Yao J."/>
            <person name="Bao L."/>
            <person name="Zhang J."/>
            <person name="Li Y."/>
            <person name="Jiang C."/>
            <person name="Sun L."/>
            <person name="Wang R."/>
            <person name="Zhang Y."/>
            <person name="Zhou T."/>
            <person name="Zeng Q."/>
            <person name="Fu Q."/>
            <person name="Gao S."/>
            <person name="Li N."/>
            <person name="Koren S."/>
            <person name="Jiang Y."/>
            <person name="Zimin A."/>
            <person name="Xu P."/>
            <person name="Phillippy A.M."/>
            <person name="Geng X."/>
            <person name="Song L."/>
            <person name="Sun F."/>
            <person name="Li C."/>
            <person name="Wang X."/>
            <person name="Chen A."/>
            <person name="Jin Y."/>
            <person name="Yuan Z."/>
            <person name="Yang Y."/>
            <person name="Tan S."/>
            <person name="Peatman E."/>
            <person name="Lu J."/>
            <person name="Qin Z."/>
            <person name="Dunham R."/>
            <person name="Li Z."/>
            <person name="Sonstegard T."/>
            <person name="Feng J."/>
            <person name="Danzmann R.G."/>
            <person name="Schroeder S."/>
            <person name="Scheffler B."/>
            <person name="Duke M.V."/>
            <person name="Ballard L."/>
            <person name="Kucuktas H."/>
            <person name="Kaltenboeck L."/>
            <person name="Liu H."/>
            <person name="Armbruster J."/>
            <person name="Xie Y."/>
            <person name="Kirby M.L."/>
            <person name="Tian Y."/>
            <person name="Flanagan M.E."/>
            <person name="Mu W."/>
            <person name="Waldbieser G.C."/>
        </authorList>
    </citation>
    <scope>NUCLEOTIDE SEQUENCE [LARGE SCALE GENOMIC DNA]</scope>
    <source>
        <strain evidence="4">SDA103</strain>
    </source>
</reference>
<dbReference type="InterPro" id="IPR013783">
    <property type="entry name" value="Ig-like_fold"/>
</dbReference>